<evidence type="ECO:0000259" key="1">
    <source>
        <dbReference type="Pfam" id="PF05168"/>
    </source>
</evidence>
<dbReference type="InterPro" id="IPR007842">
    <property type="entry name" value="HEPN_dom"/>
</dbReference>
<reference evidence="2 3" key="1">
    <citation type="submission" date="2018-06" db="EMBL/GenBank/DDBJ databases">
        <authorList>
            <consortium name="Pathogen Informatics"/>
            <person name="Doyle S."/>
        </authorList>
    </citation>
    <scope>NUCLEOTIDE SEQUENCE [LARGE SCALE GENOMIC DNA]</scope>
    <source>
        <strain evidence="2 3">NCTC13315</strain>
    </source>
</reference>
<keyword evidence="3" id="KW-1185">Reference proteome</keyword>
<dbReference type="Proteomes" id="UP000254968">
    <property type="component" value="Unassembled WGS sequence"/>
</dbReference>
<sequence length="248" mass="29640">MNLLNKDINNFLNYFAEECFLIQADGDYIIARLSFRLNLYSQFQWSSLQAIEKYIKAILLFNRINSKSMRHNLLEGLKLINKLDFVNLSKVTTSTIEHFNIYGNNRYFTNPYFEDGLRLFNLDFTVWELRRYCRSLDPKFTHEDDKKIEKNLKVLAESNFQNPRSGYLEYGNLEKIIKDKKNPARKYLVWHNPFFRSNFRRTVKVPNLWIAKNSPLSNYPEYADILSEYVQISKEELSAYKLHSIKKK</sequence>
<gene>
    <name evidence="2" type="ORF">NCTC13315_00458</name>
</gene>
<dbReference type="SUPFAM" id="SSF81593">
    <property type="entry name" value="Nucleotidyltransferase substrate binding subunit/domain"/>
    <property type="match status" value="1"/>
</dbReference>
<dbReference type="Gene3D" id="1.20.120.330">
    <property type="entry name" value="Nucleotidyltransferases domain 2"/>
    <property type="match status" value="1"/>
</dbReference>
<evidence type="ECO:0000313" key="3">
    <source>
        <dbReference type="Proteomes" id="UP000254968"/>
    </source>
</evidence>
<organism evidence="2 3">
    <name type="scientific">Legionella beliardensis</name>
    <dbReference type="NCBI Taxonomy" id="91822"/>
    <lineage>
        <taxon>Bacteria</taxon>
        <taxon>Pseudomonadati</taxon>
        <taxon>Pseudomonadota</taxon>
        <taxon>Gammaproteobacteria</taxon>
        <taxon>Legionellales</taxon>
        <taxon>Legionellaceae</taxon>
        <taxon>Legionella</taxon>
    </lineage>
</organism>
<evidence type="ECO:0000313" key="2">
    <source>
        <dbReference type="EMBL" id="STX27936.1"/>
    </source>
</evidence>
<dbReference type="RefSeq" id="WP_115301724.1">
    <property type="nucleotide sequence ID" value="NZ_CAAAHO010000006.1"/>
</dbReference>
<name>A0A378I040_9GAMM</name>
<feature type="domain" description="HEPN" evidence="1">
    <location>
        <begin position="21"/>
        <end position="110"/>
    </location>
</feature>
<dbReference type="EMBL" id="UGNV01000001">
    <property type="protein sequence ID" value="STX27936.1"/>
    <property type="molecule type" value="Genomic_DNA"/>
</dbReference>
<accession>A0A378I040</accession>
<dbReference type="OrthoDB" id="8776305at2"/>
<proteinExistence type="predicted"/>
<dbReference type="AlphaFoldDB" id="A0A378I040"/>
<protein>
    <submittedName>
        <fullName evidence="2">HEPN domain</fullName>
    </submittedName>
</protein>
<dbReference type="Pfam" id="PF05168">
    <property type="entry name" value="HEPN"/>
    <property type="match status" value="1"/>
</dbReference>